<accession>A0A2S2QPE8</accession>
<proteinExistence type="predicted"/>
<keyword evidence="3" id="KW-1185">Reference proteome</keyword>
<evidence type="ECO:0000313" key="3">
    <source>
        <dbReference type="Proteomes" id="UP000694846"/>
    </source>
</evidence>
<dbReference type="EMBL" id="GGMS01010197">
    <property type="protein sequence ID" value="MBY79400.1"/>
    <property type="molecule type" value="Transcribed_RNA"/>
</dbReference>
<evidence type="ECO:0000313" key="4">
    <source>
        <dbReference type="RefSeq" id="XP_025410512.1"/>
    </source>
</evidence>
<feature type="region of interest" description="Disordered" evidence="1">
    <location>
        <begin position="163"/>
        <end position="228"/>
    </location>
</feature>
<organism evidence="2">
    <name type="scientific">Sipha flava</name>
    <name type="common">yellow sugarcane aphid</name>
    <dbReference type="NCBI Taxonomy" id="143950"/>
    <lineage>
        <taxon>Eukaryota</taxon>
        <taxon>Metazoa</taxon>
        <taxon>Ecdysozoa</taxon>
        <taxon>Arthropoda</taxon>
        <taxon>Hexapoda</taxon>
        <taxon>Insecta</taxon>
        <taxon>Pterygota</taxon>
        <taxon>Neoptera</taxon>
        <taxon>Paraneoptera</taxon>
        <taxon>Hemiptera</taxon>
        <taxon>Sternorrhyncha</taxon>
        <taxon>Aphidomorpha</taxon>
        <taxon>Aphidoidea</taxon>
        <taxon>Aphididae</taxon>
        <taxon>Sipha</taxon>
    </lineage>
</organism>
<feature type="compositionally biased region" description="Acidic residues" evidence="1">
    <location>
        <begin position="171"/>
        <end position="184"/>
    </location>
</feature>
<dbReference type="RefSeq" id="XP_025410512.1">
    <property type="nucleotide sequence ID" value="XM_025554727.1"/>
</dbReference>
<reference evidence="2" key="1">
    <citation type="submission" date="2018-04" db="EMBL/GenBank/DDBJ databases">
        <title>Transcriptome assembly of Sipha flava.</title>
        <authorList>
            <person name="Scully E.D."/>
            <person name="Geib S.M."/>
            <person name="Palmer N.A."/>
            <person name="Koch K."/>
            <person name="Bradshaw J."/>
            <person name="Heng-Moss T."/>
            <person name="Sarath G."/>
        </authorList>
    </citation>
    <scope>NUCLEOTIDE SEQUENCE</scope>
</reference>
<evidence type="ECO:0000313" key="2">
    <source>
        <dbReference type="EMBL" id="MBY79400.1"/>
    </source>
</evidence>
<dbReference type="GeneID" id="112683619"/>
<reference evidence="4" key="2">
    <citation type="submission" date="2025-04" db="UniProtKB">
        <authorList>
            <consortium name="RefSeq"/>
        </authorList>
    </citation>
    <scope>IDENTIFICATION</scope>
    <source>
        <tissue evidence="4">Whole body</tissue>
    </source>
</reference>
<dbReference type="Proteomes" id="UP000694846">
    <property type="component" value="Unplaced"/>
</dbReference>
<dbReference type="AlphaFoldDB" id="A0A2S2QPE8"/>
<name>A0A2S2QPE8_9HEMI</name>
<evidence type="ECO:0000256" key="1">
    <source>
        <dbReference type="SAM" id="MobiDB-lite"/>
    </source>
</evidence>
<sequence>MCIKSLLYNFFWLLKHFFFSRRFVVFNREHPILIVREDNNSIDNRSRSSFYRILGTKTSTESSVLFSPLASLDAKPLPHRKMKIIMLSLVLLAVFITSQAAPAPPPFTDEKADRDSVDVNEVGPEENWMLFNRLTKTKSFDPSDSEKTRELLKEIDEFSRLVKPAANNVTDEPDDTTDQQDTTESDSASSDWFASTWRTLNRNNDGDDEDRNSLNFRQPFGKQEQDDSGVEDIIKKLANDLKKLYVKIKQAISVMKNWVNIARGSSKEYDGPYPMSASASESDGVFVIADPLIGDIDKSNKYTLPINAAD</sequence>
<gene>
    <name evidence="4" type="primary">LOC112683619</name>
    <name evidence="2" type="ORF">g.32614</name>
</gene>
<protein>
    <submittedName>
        <fullName evidence="4">Uncharacterized protein LOC112683619 isoform X1</fullName>
    </submittedName>
</protein>
<dbReference type="OrthoDB" id="6622635at2759"/>